<proteinExistence type="predicted"/>
<organism evidence="1 2">
    <name type="scientific">Pseudomonas imrae</name>
    <dbReference type="NCBI Taxonomy" id="2992837"/>
    <lineage>
        <taxon>Bacteria</taxon>
        <taxon>Pseudomonadati</taxon>
        <taxon>Pseudomonadota</taxon>
        <taxon>Gammaproteobacteria</taxon>
        <taxon>Pseudomonadales</taxon>
        <taxon>Pseudomonadaceae</taxon>
        <taxon>Pseudomonas</taxon>
    </lineage>
</organism>
<evidence type="ECO:0000313" key="2">
    <source>
        <dbReference type="Proteomes" id="UP001637618"/>
    </source>
</evidence>
<protein>
    <submittedName>
        <fullName evidence="1">Uncharacterized protein</fullName>
    </submittedName>
</protein>
<name>A0ACC7P7J0_9PSED</name>
<comment type="caution">
    <text evidence="1">The sequence shown here is derived from an EMBL/GenBank/DDBJ whole genome shotgun (WGS) entry which is preliminary data.</text>
</comment>
<gene>
    <name evidence="1" type="ORF">OOJ96_02840</name>
</gene>
<dbReference type="Proteomes" id="UP001637618">
    <property type="component" value="Unassembled WGS sequence"/>
</dbReference>
<evidence type="ECO:0000313" key="1">
    <source>
        <dbReference type="EMBL" id="MFO2476343.1"/>
    </source>
</evidence>
<reference evidence="1" key="1">
    <citation type="submission" date="2022-11" db="EMBL/GenBank/DDBJ databases">
        <title>Draft genome sequences of strains of Pseudomonas imrae sp. nov.</title>
        <authorList>
            <person name="Salva Serra F."/>
            <person name="Nimje P."/>
            <person name="Moore E.R.B."/>
            <person name="Marathe N.P."/>
        </authorList>
    </citation>
    <scope>NUCLEOTIDE SEQUENCE</scope>
    <source>
        <strain evidence="1">15FMM2</strain>
    </source>
</reference>
<sequence>MSGTPANPSEVRALGVALQCLAASLKQNGTLNADLYTARLKGHIAAEYPAAENKDVFNLALENLINDLARIPAPEA</sequence>
<dbReference type="EMBL" id="JAPEQY010000002">
    <property type="protein sequence ID" value="MFO2476343.1"/>
    <property type="molecule type" value="Genomic_DNA"/>
</dbReference>
<accession>A0ACC7P7J0</accession>
<keyword evidence="2" id="KW-1185">Reference proteome</keyword>